<name>A0ABZ0TLC4_9SPHI</name>
<reference evidence="3 4" key="1">
    <citation type="submission" date="2023-11" db="EMBL/GenBank/DDBJ databases">
        <title>Analysis of the Genomes of Mucilaginibacter gossypii cycad 4 and M. sabulilitoris SNA2: microbes with the potential for plant growth promotion.</title>
        <authorList>
            <person name="Hirsch A.M."/>
            <person name="Humm E."/>
            <person name="Rubbi M."/>
            <person name="Del Vecchio G."/>
            <person name="Ha S.M."/>
            <person name="Pellegrini M."/>
            <person name="Gunsalus R.P."/>
        </authorList>
    </citation>
    <scope>NUCLEOTIDE SEQUENCE [LARGE SCALE GENOMIC DNA]</scope>
    <source>
        <strain evidence="3 4">SNA2</strain>
    </source>
</reference>
<keyword evidence="4" id="KW-1185">Reference proteome</keyword>
<feature type="transmembrane region" description="Helical" evidence="1">
    <location>
        <begin position="160"/>
        <end position="180"/>
    </location>
</feature>
<sequence length="320" mass="36443">MRNFNYILILFILLTGSVYNAKAQDVQAEAKLDRTAIKIGEQTQLHLVARFHVKDKVEFPALADSIGSKVLIVGSKIDTIFDKDDVSIQTIRHNYTITSFDSGQYAIPAYAFHTTGGDVKTQPLTLQVATVAVDTTKAAYDIKQPLAISYTFWDWLRDNWVWVVGALAVILIIGGIIYYLRTRPKKVEVVEPPKPVIPAYVTALQKLAELRDKKLWQQEQTKQYHTELTDVIRDYLESRYAIQAQEQTSDEIFASLRYMDISEENRNLLRQMLILADLVKFAKEKPLPHENEQSLDNAVAFVNNTKQVVQTPVIKGEDKK</sequence>
<keyword evidence="1" id="KW-0472">Membrane</keyword>
<evidence type="ECO:0000256" key="2">
    <source>
        <dbReference type="SAM" id="SignalP"/>
    </source>
</evidence>
<keyword evidence="1" id="KW-0812">Transmembrane</keyword>
<keyword evidence="2" id="KW-0732">Signal</keyword>
<organism evidence="3 4">
    <name type="scientific">Mucilaginibacter sabulilitoris</name>
    <dbReference type="NCBI Taxonomy" id="1173583"/>
    <lineage>
        <taxon>Bacteria</taxon>
        <taxon>Pseudomonadati</taxon>
        <taxon>Bacteroidota</taxon>
        <taxon>Sphingobacteriia</taxon>
        <taxon>Sphingobacteriales</taxon>
        <taxon>Sphingobacteriaceae</taxon>
        <taxon>Mucilaginibacter</taxon>
    </lineage>
</organism>
<gene>
    <name evidence="3" type="ORF">SNE25_00350</name>
</gene>
<protein>
    <submittedName>
        <fullName evidence="3">BatD family protein</fullName>
    </submittedName>
</protein>
<feature type="chain" id="PRO_5046763236" evidence="2">
    <location>
        <begin position="24"/>
        <end position="320"/>
    </location>
</feature>
<dbReference type="RefSeq" id="WP_321563102.1">
    <property type="nucleotide sequence ID" value="NZ_CP139558.1"/>
</dbReference>
<dbReference type="EMBL" id="CP139558">
    <property type="protein sequence ID" value="WPU93974.1"/>
    <property type="molecule type" value="Genomic_DNA"/>
</dbReference>
<evidence type="ECO:0000313" key="3">
    <source>
        <dbReference type="EMBL" id="WPU93974.1"/>
    </source>
</evidence>
<proteinExistence type="predicted"/>
<dbReference type="Proteomes" id="UP001324380">
    <property type="component" value="Chromosome"/>
</dbReference>
<feature type="signal peptide" evidence="2">
    <location>
        <begin position="1"/>
        <end position="23"/>
    </location>
</feature>
<accession>A0ABZ0TLC4</accession>
<evidence type="ECO:0000256" key="1">
    <source>
        <dbReference type="SAM" id="Phobius"/>
    </source>
</evidence>
<evidence type="ECO:0000313" key="4">
    <source>
        <dbReference type="Proteomes" id="UP001324380"/>
    </source>
</evidence>
<keyword evidence="1" id="KW-1133">Transmembrane helix</keyword>